<proteinExistence type="predicted"/>
<reference evidence="1" key="1">
    <citation type="journal article" date="2023" name="Insect Mol. Biol.">
        <title>Genome sequencing provides insights into the evolution of gene families encoding plant cell wall-degrading enzymes in longhorned beetles.</title>
        <authorList>
            <person name="Shin N.R."/>
            <person name="Okamura Y."/>
            <person name="Kirsch R."/>
            <person name="Pauchet Y."/>
        </authorList>
    </citation>
    <scope>NUCLEOTIDE SEQUENCE</scope>
    <source>
        <strain evidence="1">MMC_N1</strain>
    </source>
</reference>
<gene>
    <name evidence="1" type="ORF">NQ317_011933</name>
</gene>
<organism evidence="1 2">
    <name type="scientific">Molorchus minor</name>
    <dbReference type="NCBI Taxonomy" id="1323400"/>
    <lineage>
        <taxon>Eukaryota</taxon>
        <taxon>Metazoa</taxon>
        <taxon>Ecdysozoa</taxon>
        <taxon>Arthropoda</taxon>
        <taxon>Hexapoda</taxon>
        <taxon>Insecta</taxon>
        <taxon>Pterygota</taxon>
        <taxon>Neoptera</taxon>
        <taxon>Endopterygota</taxon>
        <taxon>Coleoptera</taxon>
        <taxon>Polyphaga</taxon>
        <taxon>Cucujiformia</taxon>
        <taxon>Chrysomeloidea</taxon>
        <taxon>Cerambycidae</taxon>
        <taxon>Lamiinae</taxon>
        <taxon>Monochamini</taxon>
        <taxon>Molorchus</taxon>
    </lineage>
</organism>
<dbReference type="PANTHER" id="PTHR21719">
    <property type="entry name" value="FI06402P-RELATED"/>
    <property type="match status" value="1"/>
</dbReference>
<dbReference type="Proteomes" id="UP001162164">
    <property type="component" value="Unassembled WGS sequence"/>
</dbReference>
<sequence length="143" mass="16178">MDGHHEMPYDSKLLGSPETKVEKLSFYNHTECECKEKSNYTLSDGMENGSGPSFKSADSFNPPQNSRRCQCPKHFQSVLSVSRCTCNCDEGHADCIQLKKGKEHLSITDRICIAKNECTTPVCEYGVYSSKRRQMSKQEAKNR</sequence>
<dbReference type="EMBL" id="JAPWTJ010002383">
    <property type="protein sequence ID" value="KAJ8966358.1"/>
    <property type="molecule type" value="Genomic_DNA"/>
</dbReference>
<accession>A0ABQ9IUT3</accession>
<dbReference type="PANTHER" id="PTHR21719:SF1">
    <property type="entry name" value="FI06402P-RELATED"/>
    <property type="match status" value="1"/>
</dbReference>
<evidence type="ECO:0000313" key="1">
    <source>
        <dbReference type="EMBL" id="KAJ8966358.1"/>
    </source>
</evidence>
<keyword evidence="2" id="KW-1185">Reference proteome</keyword>
<protein>
    <submittedName>
        <fullName evidence="1">Uncharacterized protein</fullName>
    </submittedName>
</protein>
<name>A0ABQ9IUT3_9CUCU</name>
<comment type="caution">
    <text evidence="1">The sequence shown here is derived from an EMBL/GenBank/DDBJ whole genome shotgun (WGS) entry which is preliminary data.</text>
</comment>
<evidence type="ECO:0000313" key="2">
    <source>
        <dbReference type="Proteomes" id="UP001162164"/>
    </source>
</evidence>